<dbReference type="Gene3D" id="2.30.110.10">
    <property type="entry name" value="Electron Transport, Fmn-binding Protein, Chain A"/>
    <property type="match status" value="1"/>
</dbReference>
<comment type="caution">
    <text evidence="1">The sequence shown here is derived from an EMBL/GenBank/DDBJ whole genome shotgun (WGS) entry which is preliminary data.</text>
</comment>
<reference evidence="1 2" key="1">
    <citation type="submission" date="2020-08" db="EMBL/GenBank/DDBJ databases">
        <title>Sequencing the genomes of 1000 actinobacteria strains.</title>
        <authorList>
            <person name="Klenk H.-P."/>
        </authorList>
    </citation>
    <scope>NUCLEOTIDE SEQUENCE [LARGE SCALE GENOMIC DNA]</scope>
    <source>
        <strain evidence="1 2">DSM 45584</strain>
    </source>
</reference>
<organism evidence="1 2">
    <name type="scientific">Saccharopolyspora phatthalungensis</name>
    <dbReference type="NCBI Taxonomy" id="664693"/>
    <lineage>
        <taxon>Bacteria</taxon>
        <taxon>Bacillati</taxon>
        <taxon>Actinomycetota</taxon>
        <taxon>Actinomycetes</taxon>
        <taxon>Pseudonocardiales</taxon>
        <taxon>Pseudonocardiaceae</taxon>
        <taxon>Saccharopolyspora</taxon>
    </lineage>
</organism>
<dbReference type="AlphaFoldDB" id="A0A840QA91"/>
<sequence>MLAIDPYMADVLNEVRVVEFSTITKGGDLNTRPMSSVWSSETGQIMLTVPIAYPQKAYNVRRDGRVALFYSDFTGSGLAGNQTVLVQGTASAPTRIAAPQDIPEFWREVHRRYPDATDWYGSEAFRNTMDWYLWRLRIIVTPERVHLADAVDAGGAWEPCLPGASTMPTRIVDALERYPTAVLCSRDERGFPFATRATVMQDGAGPLQVQPLQPFCGLPGQANLLWHRHNGCGGEMRTLLVTGNLAQHGREWTFVPERMPGEFGSVRDEKSWFRDASARAHRYLERRGLQPPEIDWTVFAAP</sequence>
<evidence type="ECO:0000313" key="1">
    <source>
        <dbReference type="EMBL" id="MBB5156867.1"/>
    </source>
</evidence>
<proteinExistence type="predicted"/>
<dbReference type="SUPFAM" id="SSF50475">
    <property type="entry name" value="FMN-binding split barrel"/>
    <property type="match status" value="1"/>
</dbReference>
<name>A0A840QA91_9PSEU</name>
<accession>A0A840QA91</accession>
<protein>
    <submittedName>
        <fullName evidence="1">General stress protein 26</fullName>
    </submittedName>
</protein>
<dbReference type="InterPro" id="IPR012349">
    <property type="entry name" value="Split_barrel_FMN-bd"/>
</dbReference>
<dbReference type="EMBL" id="JACHIW010000001">
    <property type="protein sequence ID" value="MBB5156867.1"/>
    <property type="molecule type" value="Genomic_DNA"/>
</dbReference>
<keyword evidence="2" id="KW-1185">Reference proteome</keyword>
<evidence type="ECO:0000313" key="2">
    <source>
        <dbReference type="Proteomes" id="UP000584374"/>
    </source>
</evidence>
<gene>
    <name evidence="1" type="ORF">BJ970_004401</name>
</gene>
<dbReference type="Proteomes" id="UP000584374">
    <property type="component" value="Unassembled WGS sequence"/>
</dbReference>
<dbReference type="RefSeq" id="WP_221467262.1">
    <property type="nucleotide sequence ID" value="NZ_JACHIW010000001.1"/>
</dbReference>